<evidence type="ECO:0000313" key="8">
    <source>
        <dbReference type="Proteomes" id="UP000544872"/>
    </source>
</evidence>
<sequence length="347" mass="39407">MTDSRDTAPSAAASLPSTRRWWSRDELIRKRPFLLERQRIVAEIRAFFTRQGLLEVETPVLQLSPGLEPHLRAFSTTLEEPFASRDRTVFLHTSPEFAMKKLLAGGLGPMFQMARVFRNGERSERHHPEFTMLEWYRPGATYRDLMDDCDGLFAAVGLSGPCERLTVQDAFLRYAGIDVLGTVDDPYSPAPDPTRLKAEAARIGIYTGGNDSWDDAFFHIFLEKIEPRLGEERPVILHDWPASMAALSRRSAEDVRVCERFEIYLRGVELANAFGELTDPVEQRRRFEHDMDLKERLYGLRYPIDDSFIEAVGQLPDCAGIALGVDRLVMAVTGATRIEDVLWAEVD</sequence>
<accession>A0A7W9ZF42</accession>
<evidence type="ECO:0000259" key="6">
    <source>
        <dbReference type="PROSITE" id="PS50862"/>
    </source>
</evidence>
<proteinExistence type="predicted"/>
<dbReference type="PANTHER" id="PTHR42918:SF6">
    <property type="entry name" value="ELONGATION FACTOR P--(R)-BETA-LYSINE LIGASE"/>
    <property type="match status" value="1"/>
</dbReference>
<keyword evidence="7" id="KW-0030">Aminoacyl-tRNA synthetase</keyword>
<dbReference type="PROSITE" id="PS50862">
    <property type="entry name" value="AA_TRNA_LIGASE_II"/>
    <property type="match status" value="1"/>
</dbReference>
<dbReference type="RefSeq" id="WP_260402331.1">
    <property type="nucleotide sequence ID" value="NZ_JACIIX010000002.1"/>
</dbReference>
<evidence type="ECO:0000256" key="3">
    <source>
        <dbReference type="ARBA" id="ARBA00022741"/>
    </source>
</evidence>
<dbReference type="SUPFAM" id="SSF55681">
    <property type="entry name" value="Class II aaRS and biotin synthetases"/>
    <property type="match status" value="1"/>
</dbReference>
<dbReference type="InterPro" id="IPR004364">
    <property type="entry name" value="Aa-tRNA-synt_II"/>
</dbReference>
<evidence type="ECO:0000256" key="4">
    <source>
        <dbReference type="ARBA" id="ARBA00022840"/>
    </source>
</evidence>
<dbReference type="InterPro" id="IPR006195">
    <property type="entry name" value="aa-tRNA-synth_II"/>
</dbReference>
<keyword evidence="3" id="KW-0547">Nucleotide-binding</keyword>
<dbReference type="InterPro" id="IPR004525">
    <property type="entry name" value="EpmA"/>
</dbReference>
<dbReference type="Proteomes" id="UP000544872">
    <property type="component" value="Unassembled WGS sequence"/>
</dbReference>
<dbReference type="NCBIfam" id="TIGR00462">
    <property type="entry name" value="genX"/>
    <property type="match status" value="1"/>
</dbReference>
<protein>
    <submittedName>
        <fullName evidence="7">Lysyl-tRNA synthetase class 2</fullName>
        <ecNumber evidence="7">6.1.1.6</ecNumber>
    </submittedName>
</protein>
<dbReference type="InterPro" id="IPR018149">
    <property type="entry name" value="Lys-tRNA-synth_II_C"/>
</dbReference>
<evidence type="ECO:0000256" key="1">
    <source>
        <dbReference type="ARBA" id="ARBA00011738"/>
    </source>
</evidence>
<dbReference type="EMBL" id="JACIIX010000002">
    <property type="protein sequence ID" value="MBB6209457.1"/>
    <property type="molecule type" value="Genomic_DNA"/>
</dbReference>
<dbReference type="InterPro" id="IPR045864">
    <property type="entry name" value="aa-tRNA-synth_II/BPL/LPL"/>
</dbReference>
<dbReference type="Gene3D" id="3.30.930.10">
    <property type="entry name" value="Bira Bifunctional Protein, Domain 2"/>
    <property type="match status" value="1"/>
</dbReference>
<dbReference type="GO" id="GO:0005524">
    <property type="term" value="F:ATP binding"/>
    <property type="evidence" value="ECO:0007669"/>
    <property type="project" value="UniProtKB-KW"/>
</dbReference>
<dbReference type="FunFam" id="3.30.930.10:FF:000017">
    <property type="entry name" value="Elongation factor P--(R)-beta-lysine ligase"/>
    <property type="match status" value="1"/>
</dbReference>
<dbReference type="NCBIfam" id="NF006828">
    <property type="entry name" value="PRK09350.1"/>
    <property type="match status" value="1"/>
</dbReference>
<evidence type="ECO:0000256" key="5">
    <source>
        <dbReference type="ARBA" id="ARBA00052794"/>
    </source>
</evidence>
<name>A0A7W9ZF42_NOVIT</name>
<organism evidence="7 8">
    <name type="scientific">Novispirillum itersonii</name>
    <name type="common">Aquaspirillum itersonii</name>
    <dbReference type="NCBI Taxonomy" id="189"/>
    <lineage>
        <taxon>Bacteria</taxon>
        <taxon>Pseudomonadati</taxon>
        <taxon>Pseudomonadota</taxon>
        <taxon>Alphaproteobacteria</taxon>
        <taxon>Rhodospirillales</taxon>
        <taxon>Novispirillaceae</taxon>
        <taxon>Novispirillum</taxon>
    </lineage>
</organism>
<dbReference type="EC" id="6.1.1.6" evidence="7"/>
<keyword evidence="4" id="KW-0067">ATP-binding</keyword>
<comment type="catalytic activity">
    <reaction evidence="5">
        <text>D-beta-lysine + L-lysyl-[protein] + ATP = N(6)-((3R)-3,6-diaminohexanoyl)-L-lysyl-[protein] + AMP + diphosphate + H(+)</text>
        <dbReference type="Rhea" id="RHEA:83435"/>
        <dbReference type="Rhea" id="RHEA-COMP:9752"/>
        <dbReference type="Rhea" id="RHEA-COMP:20131"/>
        <dbReference type="ChEBI" id="CHEBI:15378"/>
        <dbReference type="ChEBI" id="CHEBI:29969"/>
        <dbReference type="ChEBI" id="CHEBI:30616"/>
        <dbReference type="ChEBI" id="CHEBI:33019"/>
        <dbReference type="ChEBI" id="CHEBI:84138"/>
        <dbReference type="ChEBI" id="CHEBI:156053"/>
        <dbReference type="ChEBI" id="CHEBI:456215"/>
    </reaction>
    <physiologicalReaction direction="left-to-right" evidence="5">
        <dbReference type="Rhea" id="RHEA:83436"/>
    </physiologicalReaction>
</comment>
<evidence type="ECO:0000313" key="7">
    <source>
        <dbReference type="EMBL" id="MBB6209457.1"/>
    </source>
</evidence>
<keyword evidence="2 7" id="KW-0436">Ligase</keyword>
<keyword evidence="8" id="KW-1185">Reference proteome</keyword>
<feature type="domain" description="Aminoacyl-transfer RNA synthetases class-II family profile" evidence="6">
    <location>
        <begin position="37"/>
        <end position="347"/>
    </location>
</feature>
<comment type="caution">
    <text evidence="7">The sequence shown here is derived from an EMBL/GenBank/DDBJ whole genome shotgun (WGS) entry which is preliminary data.</text>
</comment>
<dbReference type="Pfam" id="PF00152">
    <property type="entry name" value="tRNA-synt_2"/>
    <property type="match status" value="1"/>
</dbReference>
<dbReference type="AlphaFoldDB" id="A0A7W9ZF42"/>
<dbReference type="GO" id="GO:0005829">
    <property type="term" value="C:cytosol"/>
    <property type="evidence" value="ECO:0007669"/>
    <property type="project" value="TreeGrafter"/>
</dbReference>
<reference evidence="7 8" key="1">
    <citation type="submission" date="2020-08" db="EMBL/GenBank/DDBJ databases">
        <title>Genomic Encyclopedia of Type Strains, Phase IV (KMG-IV): sequencing the most valuable type-strain genomes for metagenomic binning, comparative biology and taxonomic classification.</title>
        <authorList>
            <person name="Goeker M."/>
        </authorList>
    </citation>
    <scope>NUCLEOTIDE SEQUENCE [LARGE SCALE GENOMIC DNA]</scope>
    <source>
        <strain evidence="7 8">DSM 11590</strain>
    </source>
</reference>
<dbReference type="GO" id="GO:0000049">
    <property type="term" value="F:tRNA binding"/>
    <property type="evidence" value="ECO:0007669"/>
    <property type="project" value="TreeGrafter"/>
</dbReference>
<dbReference type="GO" id="GO:0006430">
    <property type="term" value="P:lysyl-tRNA aminoacylation"/>
    <property type="evidence" value="ECO:0007669"/>
    <property type="project" value="InterPro"/>
</dbReference>
<gene>
    <name evidence="7" type="ORF">FHS48_000859</name>
</gene>
<dbReference type="PRINTS" id="PR00982">
    <property type="entry name" value="TRNASYNTHLYS"/>
</dbReference>
<evidence type="ECO:0000256" key="2">
    <source>
        <dbReference type="ARBA" id="ARBA00022598"/>
    </source>
</evidence>
<comment type="subunit">
    <text evidence="1">Homodimer.</text>
</comment>
<dbReference type="PANTHER" id="PTHR42918">
    <property type="entry name" value="LYSYL-TRNA SYNTHETASE"/>
    <property type="match status" value="1"/>
</dbReference>
<dbReference type="GO" id="GO:0004824">
    <property type="term" value="F:lysine-tRNA ligase activity"/>
    <property type="evidence" value="ECO:0007669"/>
    <property type="project" value="UniProtKB-EC"/>
</dbReference>